<dbReference type="Gene3D" id="3.30.70.1230">
    <property type="entry name" value="Nucleotide cyclase"/>
    <property type="match status" value="1"/>
</dbReference>
<dbReference type="EMBL" id="BARV01027269">
    <property type="protein sequence ID" value="GAI35381.1"/>
    <property type="molecule type" value="Genomic_DNA"/>
</dbReference>
<accession>X1NYV0</accession>
<comment type="caution">
    <text evidence="1">The sequence shown here is derived from an EMBL/GenBank/DDBJ whole genome shotgun (WGS) entry which is preliminary data.</text>
</comment>
<dbReference type="AlphaFoldDB" id="X1NYV0"/>
<proteinExistence type="predicted"/>
<name>X1NYV0_9ZZZZ</name>
<dbReference type="InterPro" id="IPR029787">
    <property type="entry name" value="Nucleotide_cyclase"/>
</dbReference>
<gene>
    <name evidence="1" type="ORF">S06H3_43913</name>
</gene>
<evidence type="ECO:0008006" key="2">
    <source>
        <dbReference type="Google" id="ProtNLM"/>
    </source>
</evidence>
<evidence type="ECO:0000313" key="1">
    <source>
        <dbReference type="EMBL" id="GAI35381.1"/>
    </source>
</evidence>
<reference evidence="1" key="1">
    <citation type="journal article" date="2014" name="Front. Microbiol.">
        <title>High frequency of phylogenetically diverse reductive dehalogenase-homologous genes in deep subseafloor sedimentary metagenomes.</title>
        <authorList>
            <person name="Kawai M."/>
            <person name="Futagami T."/>
            <person name="Toyoda A."/>
            <person name="Takaki Y."/>
            <person name="Nishi S."/>
            <person name="Hori S."/>
            <person name="Arai W."/>
            <person name="Tsubouchi T."/>
            <person name="Morono Y."/>
            <person name="Uchiyama I."/>
            <person name="Ito T."/>
            <person name="Fujiyama A."/>
            <person name="Inagaki F."/>
            <person name="Takami H."/>
        </authorList>
    </citation>
    <scope>NUCLEOTIDE SEQUENCE</scope>
    <source>
        <strain evidence="1">Expedition CK06-06</strain>
    </source>
</reference>
<dbReference type="SUPFAM" id="SSF55073">
    <property type="entry name" value="Nucleotide cyclase"/>
    <property type="match status" value="1"/>
</dbReference>
<organism evidence="1">
    <name type="scientific">marine sediment metagenome</name>
    <dbReference type="NCBI Taxonomy" id="412755"/>
    <lineage>
        <taxon>unclassified sequences</taxon>
        <taxon>metagenomes</taxon>
        <taxon>ecological metagenomes</taxon>
    </lineage>
</organism>
<protein>
    <recommendedName>
        <fullName evidence="2">Guanylate cyclase domain-containing protein</fullName>
    </recommendedName>
</protein>
<sequence length="203" mass="23494">MWEYDQILDTSKFSTSQTIAVYGDIRRSQDLMIYTTGYERFEELMIRFFNSIRDLFDKNLGIFDKFTGDGFLGYFNEYLCRERGKDFVECFLEFSRQCLEITEPLFNEWKRYVRKLPKQDIMLSMGADVGEIYFGDHHGHLVCIGDAIVWAQRMCSAAPASAIYVNNLLANLLSDREDIELLAVTGDTKTGESFLASTLKLTR</sequence>